<name>A0A385UGF5_9CAUD</name>
<protein>
    <submittedName>
        <fullName evidence="1">Uncharacterized protein</fullName>
    </submittedName>
</protein>
<reference evidence="1 2" key="1">
    <citation type="submission" date="2018-08" db="EMBL/GenBank/DDBJ databases">
        <authorList>
            <person name="Adusei M."/>
            <person name="Benson E.L."/>
            <person name="Broder R.E."/>
            <person name="Bruner T.L."/>
            <person name="Chilel M.S."/>
            <person name="Colon E."/>
            <person name="Giovanelli J.S."/>
            <person name="Goodman D.J."/>
            <person name="He Y."/>
            <person name="Kamiyasu R.A."/>
            <person name="Lampon M.J."/>
            <person name="Ospina-Giraldo M.D."/>
            <person name="Randall A.N."/>
            <person name="Tarapata L.R."/>
            <person name="Xu X."/>
            <person name="Zhang C."/>
            <person name="Garlena R.A."/>
            <person name="Russell D.A."/>
            <person name="Pope W.H."/>
            <person name="Jacobs-Sera D."/>
            <person name="Hatfull G.F."/>
        </authorList>
    </citation>
    <scope>NUCLEOTIDE SEQUENCE [LARGE SCALE GENOMIC DNA]</scope>
</reference>
<evidence type="ECO:0000313" key="2">
    <source>
        <dbReference type="Proteomes" id="UP000272810"/>
    </source>
</evidence>
<dbReference type="Proteomes" id="UP000272810">
    <property type="component" value="Segment"/>
</dbReference>
<gene>
    <name evidence="1" type="primary">89</name>
    <name evidence="1" type="ORF">SEA_LITTLELAF_89</name>
</gene>
<accession>A0A385UGF5</accession>
<organism evidence="1 2">
    <name type="scientific">Mycobacterium phage LittleLaf</name>
    <dbReference type="NCBI Taxonomy" id="2301615"/>
    <lineage>
        <taxon>Viruses</taxon>
        <taxon>Duplodnaviria</taxon>
        <taxon>Heunggongvirae</taxon>
        <taxon>Uroviricota</taxon>
        <taxon>Caudoviricetes</taxon>
        <taxon>Marvinvirus</taxon>
        <taxon>Marvinvirus marvin</taxon>
    </lineage>
</organism>
<evidence type="ECO:0000313" key="1">
    <source>
        <dbReference type="EMBL" id="AYB69893.1"/>
    </source>
</evidence>
<sequence length="137" mass="15703">MPMKLDSQTGWVVKKSPVTGRWEARNWFFKSAAKVQEFATAREAWDFVVASTYGRHDLHRIENPNCYRPTLSPPINPFLRPSHRPGLGRWNAEYLIVPMRYVMSMEGWSLTRPGWEAVLDLPEGSLQCLEGVENGVV</sequence>
<proteinExistence type="predicted"/>
<dbReference type="EMBL" id="MH727553">
    <property type="protein sequence ID" value="AYB69893.1"/>
    <property type="molecule type" value="Genomic_DNA"/>
</dbReference>